<dbReference type="InterPro" id="IPR000160">
    <property type="entry name" value="GGDEF_dom"/>
</dbReference>
<dbReference type="PROSITE" id="PS50887">
    <property type="entry name" value="GGDEF"/>
    <property type="match status" value="1"/>
</dbReference>
<sequence length="552" mass="63463">MREFILRNTLISTLVSKSNNSKDKIKVIVGVFILLLVNSLVIYYTREKSQVYVYLMYFPIMISALKFGHLGGIITSVVASIIINLVIPLDINIKTSEIIIKISFILFGGIIGLYSSVVNNYIDKLRNVSYKDDITGLLNFNSMSDKIKELSHKKKHFTVMSVTLHNHTSVALTFGFEKSNEFINQAAIVMKRNTPENVHVYRFYSNRFYMLCETVDEEIIISIINTLICNLKAAIVIEDIPISFHPHIGIAYHLDDEDALDISRKATIASEKAMEKGKDYIIYSNNQDTFHKENFKILWDFQKALERKELQIHYQPKINLKTSECEGFEALTRWKHPEKGYISPMVFIPLIENTTLIQDLTKFVIEEAFKKLSIWKCEGIDKSIAVNISSNNMEDDSIILHIENLLKKYDIDIDNFQIEITESAVIKDFDTALSFLNNVRSKGIKVAIDDFGTGYSSLNYLNLLPVDYIKVDHKFAKESLRNVKKTKIIEHIITLSHDLDMKVVVEGVENEDILANMYKMEADFAQGYYFSRPMPEEEMNEWLNSQKNSLAT</sequence>
<dbReference type="RefSeq" id="WP_079412562.1">
    <property type="nucleotide sequence ID" value="NZ_MZGW01000005.1"/>
</dbReference>
<dbReference type="Proteomes" id="UP000190140">
    <property type="component" value="Unassembled WGS sequence"/>
</dbReference>
<evidence type="ECO:0000313" key="4">
    <source>
        <dbReference type="EMBL" id="OPJ55385.1"/>
    </source>
</evidence>
<organism evidence="4 5">
    <name type="scientific">Alkalithermobacter paradoxus</name>
    <dbReference type="NCBI Taxonomy" id="29349"/>
    <lineage>
        <taxon>Bacteria</taxon>
        <taxon>Bacillati</taxon>
        <taxon>Bacillota</taxon>
        <taxon>Clostridia</taxon>
        <taxon>Peptostreptococcales</taxon>
        <taxon>Tepidibacteraceae</taxon>
        <taxon>Alkalithermobacter</taxon>
    </lineage>
</organism>
<accession>A0A1V4I705</accession>
<evidence type="ECO:0000259" key="2">
    <source>
        <dbReference type="PROSITE" id="PS50883"/>
    </source>
</evidence>
<dbReference type="PROSITE" id="PS50883">
    <property type="entry name" value="EAL"/>
    <property type="match status" value="1"/>
</dbReference>
<comment type="caution">
    <text evidence="4">The sequence shown here is derived from an EMBL/GenBank/DDBJ whole genome shotgun (WGS) entry which is preliminary data.</text>
</comment>
<dbReference type="GO" id="GO:0071111">
    <property type="term" value="F:cyclic-guanylate-specific phosphodiesterase activity"/>
    <property type="evidence" value="ECO:0007669"/>
    <property type="project" value="InterPro"/>
</dbReference>
<dbReference type="SMART" id="SM00052">
    <property type="entry name" value="EAL"/>
    <property type="match status" value="1"/>
</dbReference>
<feature type="transmembrane region" description="Helical" evidence="1">
    <location>
        <begin position="57"/>
        <end position="86"/>
    </location>
</feature>
<dbReference type="Pfam" id="PF00563">
    <property type="entry name" value="EAL"/>
    <property type="match status" value="1"/>
</dbReference>
<dbReference type="SMART" id="SM00267">
    <property type="entry name" value="GGDEF"/>
    <property type="match status" value="1"/>
</dbReference>
<evidence type="ECO:0000259" key="3">
    <source>
        <dbReference type="PROSITE" id="PS50887"/>
    </source>
</evidence>
<dbReference type="AlphaFoldDB" id="A0A1V4I705"/>
<dbReference type="EMBL" id="MZGW01000005">
    <property type="protein sequence ID" value="OPJ55385.1"/>
    <property type="molecule type" value="Genomic_DNA"/>
</dbReference>
<feature type="transmembrane region" description="Helical" evidence="1">
    <location>
        <begin position="27"/>
        <end position="45"/>
    </location>
</feature>
<keyword evidence="1" id="KW-0472">Membrane</keyword>
<dbReference type="Pfam" id="PF00990">
    <property type="entry name" value="GGDEF"/>
    <property type="match status" value="1"/>
</dbReference>
<dbReference type="PANTHER" id="PTHR33121">
    <property type="entry name" value="CYCLIC DI-GMP PHOSPHODIESTERASE PDEF"/>
    <property type="match status" value="1"/>
</dbReference>
<keyword evidence="1" id="KW-0812">Transmembrane</keyword>
<gene>
    <name evidence="4" type="primary">cph2</name>
    <name evidence="4" type="ORF">CLOTH_14430</name>
</gene>
<dbReference type="PANTHER" id="PTHR33121:SF71">
    <property type="entry name" value="OXYGEN SENSOR PROTEIN DOSP"/>
    <property type="match status" value="1"/>
</dbReference>
<evidence type="ECO:0000313" key="5">
    <source>
        <dbReference type="Proteomes" id="UP000190140"/>
    </source>
</evidence>
<reference evidence="4 5" key="1">
    <citation type="submission" date="2017-03" db="EMBL/GenBank/DDBJ databases">
        <title>Genome sequence of Clostridium thermoalcaliphilum DSM 7309.</title>
        <authorList>
            <person name="Poehlein A."/>
            <person name="Daniel R."/>
        </authorList>
    </citation>
    <scope>NUCLEOTIDE SEQUENCE [LARGE SCALE GENOMIC DNA]</scope>
    <source>
        <strain evidence="4 5">DSM 7309</strain>
    </source>
</reference>
<feature type="domain" description="GGDEF" evidence="3">
    <location>
        <begin position="155"/>
        <end position="286"/>
    </location>
</feature>
<keyword evidence="1" id="KW-1133">Transmembrane helix</keyword>
<dbReference type="InterPro" id="IPR029787">
    <property type="entry name" value="Nucleotide_cyclase"/>
</dbReference>
<dbReference type="InterPro" id="IPR001633">
    <property type="entry name" value="EAL_dom"/>
</dbReference>
<keyword evidence="5" id="KW-1185">Reference proteome</keyword>
<dbReference type="InterPro" id="IPR050706">
    <property type="entry name" value="Cyclic-di-GMP_PDE-like"/>
</dbReference>
<dbReference type="Gene3D" id="3.20.20.450">
    <property type="entry name" value="EAL domain"/>
    <property type="match status" value="1"/>
</dbReference>
<feature type="domain" description="EAL" evidence="2">
    <location>
        <begin position="294"/>
        <end position="547"/>
    </location>
</feature>
<dbReference type="SUPFAM" id="SSF55073">
    <property type="entry name" value="Nucleotide cyclase"/>
    <property type="match status" value="1"/>
</dbReference>
<feature type="transmembrane region" description="Helical" evidence="1">
    <location>
        <begin position="98"/>
        <end position="117"/>
    </location>
</feature>
<dbReference type="STRING" id="29349.CLOTH_14430"/>
<name>A0A1V4I705_9FIRM</name>
<dbReference type="InterPro" id="IPR043128">
    <property type="entry name" value="Rev_trsase/Diguanyl_cyclase"/>
</dbReference>
<dbReference type="OrthoDB" id="9759607at2"/>
<protein>
    <submittedName>
        <fullName evidence="4">Phytochrome-like protein cph2</fullName>
    </submittedName>
</protein>
<evidence type="ECO:0000256" key="1">
    <source>
        <dbReference type="SAM" id="Phobius"/>
    </source>
</evidence>
<dbReference type="CDD" id="cd01948">
    <property type="entry name" value="EAL"/>
    <property type="match status" value="1"/>
</dbReference>
<dbReference type="Gene3D" id="3.30.70.270">
    <property type="match status" value="1"/>
</dbReference>
<proteinExistence type="predicted"/>
<dbReference type="InterPro" id="IPR035919">
    <property type="entry name" value="EAL_sf"/>
</dbReference>
<dbReference type="SUPFAM" id="SSF141868">
    <property type="entry name" value="EAL domain-like"/>
    <property type="match status" value="1"/>
</dbReference>